<evidence type="ECO:0000313" key="3">
    <source>
        <dbReference type="EMBL" id="MEX8192737.1"/>
    </source>
</evidence>
<evidence type="ECO:0000313" key="4">
    <source>
        <dbReference type="Proteomes" id="UP001561046"/>
    </source>
</evidence>
<protein>
    <submittedName>
        <fullName evidence="3">YcxB family protein</fullName>
    </submittedName>
</protein>
<keyword evidence="1" id="KW-0472">Membrane</keyword>
<name>A0ABV3ZT10_9BURK</name>
<dbReference type="RefSeq" id="WP_369337941.1">
    <property type="nucleotide sequence ID" value="NZ_JBFYGN010000007.1"/>
</dbReference>
<dbReference type="Pfam" id="PF14317">
    <property type="entry name" value="YcxB"/>
    <property type="match status" value="1"/>
</dbReference>
<reference evidence="3 4" key="1">
    <citation type="journal article" date="2013" name="Int. J. Syst. Evol. Microbiol.">
        <title>Comamonas guangdongensis sp. nov., isolated from subterranean forest sediment, and emended description of the genus Comamonas.</title>
        <authorList>
            <person name="Zhang J."/>
            <person name="Wang Y."/>
            <person name="Zhou S."/>
            <person name="Wu C."/>
            <person name="He J."/>
            <person name="Li F."/>
        </authorList>
    </citation>
    <scope>NUCLEOTIDE SEQUENCE [LARGE SCALE GENOMIC DNA]</scope>
    <source>
        <strain evidence="3 4">CCTCC AB2011133</strain>
    </source>
</reference>
<dbReference type="InterPro" id="IPR025588">
    <property type="entry name" value="YcxB-like_C"/>
</dbReference>
<gene>
    <name evidence="3" type="ORF">AB6724_07775</name>
</gene>
<comment type="caution">
    <text evidence="3">The sequence shown here is derived from an EMBL/GenBank/DDBJ whole genome shotgun (WGS) entry which is preliminary data.</text>
</comment>
<evidence type="ECO:0000259" key="2">
    <source>
        <dbReference type="Pfam" id="PF14317"/>
    </source>
</evidence>
<proteinExistence type="predicted"/>
<dbReference type="Proteomes" id="UP001561046">
    <property type="component" value="Unassembled WGS sequence"/>
</dbReference>
<accession>A0ABV3ZT10</accession>
<sequence>MAELTYQLTEAQFVDAQRLHASLKPWWARLLLYFVSLAGLALLGLGLYYGNHWLALGGLVYALLPLGSFRLITQPMARRSYRRSPSLREQNTVALRDGQLQLRSARGGGSLPWEHIIQWAEDERSLLLYLQPRLFLALPKAADTQPGLIAPLRELLLANVGAPRS</sequence>
<feature type="transmembrane region" description="Helical" evidence="1">
    <location>
        <begin position="26"/>
        <end position="47"/>
    </location>
</feature>
<evidence type="ECO:0000256" key="1">
    <source>
        <dbReference type="SAM" id="Phobius"/>
    </source>
</evidence>
<keyword evidence="1" id="KW-1133">Transmembrane helix</keyword>
<keyword evidence="4" id="KW-1185">Reference proteome</keyword>
<feature type="transmembrane region" description="Helical" evidence="1">
    <location>
        <begin position="53"/>
        <end position="73"/>
    </location>
</feature>
<organism evidence="3 4">
    <name type="scientific">Comamonas guangdongensis</name>
    <dbReference type="NCBI Taxonomy" id="510515"/>
    <lineage>
        <taxon>Bacteria</taxon>
        <taxon>Pseudomonadati</taxon>
        <taxon>Pseudomonadota</taxon>
        <taxon>Betaproteobacteria</taxon>
        <taxon>Burkholderiales</taxon>
        <taxon>Comamonadaceae</taxon>
        <taxon>Comamonas</taxon>
    </lineage>
</organism>
<keyword evidence="1" id="KW-0812">Transmembrane</keyword>
<dbReference type="EMBL" id="JBFYGN010000007">
    <property type="protein sequence ID" value="MEX8192737.1"/>
    <property type="molecule type" value="Genomic_DNA"/>
</dbReference>
<feature type="domain" description="YcxB-like C-terminal" evidence="2">
    <location>
        <begin position="99"/>
        <end position="156"/>
    </location>
</feature>